<dbReference type="Proteomes" id="UP000037460">
    <property type="component" value="Unassembled WGS sequence"/>
</dbReference>
<reference evidence="3" key="1">
    <citation type="journal article" date="2015" name="PLoS Genet.">
        <title>Genome Sequence and Transcriptome Analyses of Chrysochromulina tobin: Metabolic Tools for Enhanced Algal Fitness in the Prominent Order Prymnesiales (Haptophyceae).</title>
        <authorList>
            <person name="Hovde B.T."/>
            <person name="Deodato C.R."/>
            <person name="Hunsperger H.M."/>
            <person name="Ryken S.A."/>
            <person name="Yost W."/>
            <person name="Jha R.K."/>
            <person name="Patterson J."/>
            <person name="Monnat R.J. Jr."/>
            <person name="Barlow S.B."/>
            <person name="Starkenburg S.R."/>
            <person name="Cattolico R.A."/>
        </authorList>
    </citation>
    <scope>NUCLEOTIDE SEQUENCE</scope>
    <source>
        <strain evidence="3">CCMP291</strain>
    </source>
</reference>
<keyword evidence="3" id="KW-1185">Reference proteome</keyword>
<dbReference type="AlphaFoldDB" id="A0A0M0K5S4"/>
<protein>
    <submittedName>
        <fullName evidence="2">Uncharacterized protein</fullName>
    </submittedName>
</protein>
<evidence type="ECO:0000256" key="1">
    <source>
        <dbReference type="SAM" id="MobiDB-lite"/>
    </source>
</evidence>
<evidence type="ECO:0000313" key="2">
    <source>
        <dbReference type="EMBL" id="KOO33738.1"/>
    </source>
</evidence>
<organism evidence="2 3">
    <name type="scientific">Chrysochromulina tobinii</name>
    <dbReference type="NCBI Taxonomy" id="1460289"/>
    <lineage>
        <taxon>Eukaryota</taxon>
        <taxon>Haptista</taxon>
        <taxon>Haptophyta</taxon>
        <taxon>Prymnesiophyceae</taxon>
        <taxon>Prymnesiales</taxon>
        <taxon>Chrysochromulinaceae</taxon>
        <taxon>Chrysochromulina</taxon>
    </lineage>
</organism>
<name>A0A0M0K5S4_9EUKA</name>
<accession>A0A0M0K5S4</accession>
<dbReference type="EMBL" id="JWZX01001440">
    <property type="protein sequence ID" value="KOO33738.1"/>
    <property type="molecule type" value="Genomic_DNA"/>
</dbReference>
<comment type="caution">
    <text evidence="2">The sequence shown here is derived from an EMBL/GenBank/DDBJ whole genome shotgun (WGS) entry which is preliminary data.</text>
</comment>
<feature type="region of interest" description="Disordered" evidence="1">
    <location>
        <begin position="14"/>
        <end position="33"/>
    </location>
</feature>
<sequence>MIFARPLDHIPDFNRPVVRSGHNLGPVRGKRDRHDPVAVGDRLLAQQLQCACQTSQLASDLAKEGRF</sequence>
<evidence type="ECO:0000313" key="3">
    <source>
        <dbReference type="Proteomes" id="UP000037460"/>
    </source>
</evidence>
<proteinExistence type="predicted"/>
<gene>
    <name evidence="2" type="ORF">Ctob_005514</name>
</gene>